<dbReference type="Gene3D" id="3.40.1110.10">
    <property type="entry name" value="Calcium-transporting ATPase, cytoplasmic domain N"/>
    <property type="match status" value="1"/>
</dbReference>
<dbReference type="SUPFAM" id="SSF81653">
    <property type="entry name" value="Calcium ATPase, transduction domain A"/>
    <property type="match status" value="1"/>
</dbReference>
<dbReference type="GO" id="GO:0055070">
    <property type="term" value="P:copper ion homeostasis"/>
    <property type="evidence" value="ECO:0007669"/>
    <property type="project" value="TreeGrafter"/>
</dbReference>
<evidence type="ECO:0000256" key="1">
    <source>
        <dbReference type="ARBA" id="ARBA00004127"/>
    </source>
</evidence>
<dbReference type="InterPro" id="IPR036412">
    <property type="entry name" value="HAD-like_sf"/>
</dbReference>
<evidence type="ECO:0000256" key="10">
    <source>
        <dbReference type="RuleBase" id="RU362081"/>
    </source>
</evidence>
<dbReference type="NCBIfam" id="TIGR01525">
    <property type="entry name" value="ATPase-IB_hvy"/>
    <property type="match status" value="1"/>
</dbReference>
<evidence type="ECO:0000256" key="7">
    <source>
        <dbReference type="ARBA" id="ARBA00022967"/>
    </source>
</evidence>
<dbReference type="InterPro" id="IPR001757">
    <property type="entry name" value="P_typ_ATPase"/>
</dbReference>
<dbReference type="NCBIfam" id="TIGR01494">
    <property type="entry name" value="ATPase_P-type"/>
    <property type="match status" value="1"/>
</dbReference>
<proteinExistence type="inferred from homology"/>
<dbReference type="InterPro" id="IPR018303">
    <property type="entry name" value="ATPase_P-typ_P_site"/>
</dbReference>
<dbReference type="SFLD" id="SFLDG00002">
    <property type="entry name" value="C1.7:_P-type_atpase_like"/>
    <property type="match status" value="1"/>
</dbReference>
<dbReference type="InterPro" id="IPR023299">
    <property type="entry name" value="ATPase_P-typ_cyto_dom_N"/>
</dbReference>
<reference evidence="13" key="1">
    <citation type="journal article" date="2011" name="Stand. Genomic Sci.">
        <title>Genome sequence of the filamentous, gliding Thiothrix nivea neotype strain (JP2(T)).</title>
        <authorList>
            <person name="Lapidus A."/>
            <person name="Nolan M."/>
            <person name="Lucas S."/>
            <person name="Glavina Del Rio T."/>
            <person name="Tice H."/>
            <person name="Cheng J.F."/>
            <person name="Tapia R."/>
            <person name="Han C."/>
            <person name="Goodwin L."/>
            <person name="Pitluck S."/>
            <person name="Liolios K."/>
            <person name="Pagani I."/>
            <person name="Ivanova N."/>
            <person name="Huntemann M."/>
            <person name="Mavromatis K."/>
            <person name="Mikhailova N."/>
            <person name="Pati A."/>
            <person name="Chen A."/>
            <person name="Palaniappan K."/>
            <person name="Land M."/>
            <person name="Brambilla E.M."/>
            <person name="Rohde M."/>
            <person name="Abt B."/>
            <person name="Verbarg S."/>
            <person name="Goker M."/>
            <person name="Bristow J."/>
            <person name="Eisen J.A."/>
            <person name="Markowitz V."/>
            <person name="Hugenholtz P."/>
            <person name="Kyrpides N.C."/>
            <person name="Klenk H.P."/>
            <person name="Woyke T."/>
        </authorList>
    </citation>
    <scope>NUCLEOTIDE SEQUENCE [LARGE SCALE GENOMIC DNA]</scope>
    <source>
        <strain evidence="13">ATCC 35100 / DSM 5205 / JP2</strain>
    </source>
</reference>
<evidence type="ECO:0000256" key="6">
    <source>
        <dbReference type="ARBA" id="ARBA00022840"/>
    </source>
</evidence>
<dbReference type="PROSITE" id="PS01229">
    <property type="entry name" value="COF_2"/>
    <property type="match status" value="1"/>
</dbReference>
<dbReference type="PRINTS" id="PR00119">
    <property type="entry name" value="CATATPASE"/>
</dbReference>
<dbReference type="Proteomes" id="UP000005317">
    <property type="component" value="Unassembled WGS sequence"/>
</dbReference>
<keyword evidence="6 10" id="KW-0067">ATP-binding</keyword>
<comment type="subcellular location">
    <subcellularLocation>
        <location evidence="10">Cell membrane</location>
    </subcellularLocation>
    <subcellularLocation>
        <location evidence="1">Endomembrane system</location>
        <topology evidence="1">Multi-pass membrane protein</topology>
    </subcellularLocation>
</comment>
<dbReference type="Pfam" id="PF00122">
    <property type="entry name" value="E1-E2_ATPase"/>
    <property type="match status" value="1"/>
</dbReference>
<dbReference type="InterPro" id="IPR008250">
    <property type="entry name" value="ATPase_P-typ_transduc_dom_A_sf"/>
</dbReference>
<dbReference type="InterPro" id="IPR059000">
    <property type="entry name" value="ATPase_P-type_domA"/>
</dbReference>
<dbReference type="GO" id="GO:0005886">
    <property type="term" value="C:plasma membrane"/>
    <property type="evidence" value="ECO:0007669"/>
    <property type="project" value="UniProtKB-SubCell"/>
</dbReference>
<dbReference type="SUPFAM" id="SSF56784">
    <property type="entry name" value="HAD-like"/>
    <property type="match status" value="1"/>
</dbReference>
<dbReference type="Gene3D" id="3.40.50.1000">
    <property type="entry name" value="HAD superfamily/HAD-like"/>
    <property type="match status" value="1"/>
</dbReference>
<organism evidence="12 13">
    <name type="scientific">Thiothrix nivea (strain ATCC 35100 / DSM 5205 / JP2)</name>
    <dbReference type="NCBI Taxonomy" id="870187"/>
    <lineage>
        <taxon>Bacteria</taxon>
        <taxon>Pseudomonadati</taxon>
        <taxon>Pseudomonadota</taxon>
        <taxon>Gammaproteobacteria</taxon>
        <taxon>Thiotrichales</taxon>
        <taxon>Thiotrichaceae</taxon>
        <taxon>Thiothrix</taxon>
    </lineage>
</organism>
<evidence type="ECO:0000256" key="5">
    <source>
        <dbReference type="ARBA" id="ARBA00022741"/>
    </source>
</evidence>
<gene>
    <name evidence="12" type="ORF">Thini_4325</name>
</gene>
<dbReference type="GO" id="GO:0005524">
    <property type="term" value="F:ATP binding"/>
    <property type="evidence" value="ECO:0007669"/>
    <property type="project" value="UniProtKB-UniRule"/>
</dbReference>
<dbReference type="GO" id="GO:0005507">
    <property type="term" value="F:copper ion binding"/>
    <property type="evidence" value="ECO:0007669"/>
    <property type="project" value="TreeGrafter"/>
</dbReference>
<evidence type="ECO:0000259" key="11">
    <source>
        <dbReference type="Pfam" id="PF00122"/>
    </source>
</evidence>
<evidence type="ECO:0000256" key="9">
    <source>
        <dbReference type="ARBA" id="ARBA00023136"/>
    </source>
</evidence>
<keyword evidence="4 10" id="KW-0479">Metal-binding</keyword>
<dbReference type="GO" id="GO:0016887">
    <property type="term" value="F:ATP hydrolysis activity"/>
    <property type="evidence" value="ECO:0007669"/>
    <property type="project" value="InterPro"/>
</dbReference>
<dbReference type="PANTHER" id="PTHR43520:SF8">
    <property type="entry name" value="P-TYPE CU(+) TRANSPORTER"/>
    <property type="match status" value="1"/>
</dbReference>
<dbReference type="Pfam" id="PF00702">
    <property type="entry name" value="Hydrolase"/>
    <property type="match status" value="1"/>
</dbReference>
<sequence length="651" mass="69760">MLLTNLGVMAGVYVGKRLLDTHKSRKIAVNQTLAKTEKQPPEPDTDNLHHAKVSGASLVVVTAAYFLYPPLNLLGVGIISYNLVPPLQRAFRALPTDKKVNNDSYTSLVTVLLVGTGNYFAAALHNVIYHTSTHLVEKSRADSARLAADAYQQAPETVWITAGGTEQQIPLEQVQTGDGVIITTGGAIPVDGRIIEGAALIDQQALTGEANPLEKVEGDPVMAATIVLSGRIVIAAEHSGAETRIHKLNELLQQTRDYKSQLQLKGEAWANRAALPLLAASAAVSPLIGVSPALALLFSAPLNTVRSMLSVQTAAHLRGILQRGIFIKDGRVLEELPKIDTILFDKTGTLTQTHPQVVNIITCGGLDADTLLAFAAAAEQRQEHPVALAILDAANERGLELPEASHSHYDLGLGITVQINRHEIRVGSERFIRQALDNPPLPAPLRTALQAAQGHTFILLSVDGEIQGALELHPRLRPEVPALINTLRQRGFKQLAIVSGDQQTPTQRLADTLGLDAAYGGVLPQDKAALIRQLQQQGRRVCFVGDGLNDAIAMKQANVSVCLSSASAITSEVAQIVLLDDSLEPFGQLFDKAEHLRNSLGKSLYLWIGFGATNALAVPLLAFGPFQSSLLYGAAYATGLRLSDQQNVKNC</sequence>
<dbReference type="SFLD" id="SFLDF00027">
    <property type="entry name" value="p-type_atpase"/>
    <property type="match status" value="1"/>
</dbReference>
<keyword evidence="3" id="KW-0812">Transmembrane</keyword>
<evidence type="ECO:0000256" key="2">
    <source>
        <dbReference type="ARBA" id="ARBA00006024"/>
    </source>
</evidence>
<dbReference type="RefSeq" id="WP_002710674.1">
    <property type="nucleotide sequence ID" value="NZ_JH651384.1"/>
</dbReference>
<keyword evidence="9" id="KW-0472">Membrane</keyword>
<comment type="similarity">
    <text evidence="2 10">Belongs to the cation transport ATPase (P-type) (TC 3.A.3) family. Type IB subfamily.</text>
</comment>
<dbReference type="InterPro" id="IPR027256">
    <property type="entry name" value="P-typ_ATPase_IB"/>
</dbReference>
<dbReference type="InterPro" id="IPR044492">
    <property type="entry name" value="P_typ_ATPase_HD_dom"/>
</dbReference>
<dbReference type="SFLD" id="SFLDS00003">
    <property type="entry name" value="Haloacid_Dehalogenase"/>
    <property type="match status" value="1"/>
</dbReference>
<name>A0A656HK05_THINJ</name>
<feature type="domain" description="P-type ATPase A" evidence="11">
    <location>
        <begin position="154"/>
        <end position="252"/>
    </location>
</feature>
<evidence type="ECO:0000313" key="13">
    <source>
        <dbReference type="Proteomes" id="UP000005317"/>
    </source>
</evidence>
<keyword evidence="8" id="KW-1133">Transmembrane helix</keyword>
<evidence type="ECO:0000313" key="12">
    <source>
        <dbReference type="EMBL" id="EIJ36807.1"/>
    </source>
</evidence>
<evidence type="ECO:0000256" key="3">
    <source>
        <dbReference type="ARBA" id="ARBA00022692"/>
    </source>
</evidence>
<keyword evidence="7" id="KW-1278">Translocase</keyword>
<evidence type="ECO:0000256" key="4">
    <source>
        <dbReference type="ARBA" id="ARBA00022723"/>
    </source>
</evidence>
<evidence type="ECO:0000256" key="8">
    <source>
        <dbReference type="ARBA" id="ARBA00022989"/>
    </source>
</evidence>
<dbReference type="Gene3D" id="2.70.150.10">
    <property type="entry name" value="Calcium-transporting ATPase, cytoplasmic transduction domain A"/>
    <property type="match status" value="1"/>
</dbReference>
<dbReference type="GO" id="GO:0012505">
    <property type="term" value="C:endomembrane system"/>
    <property type="evidence" value="ECO:0007669"/>
    <property type="project" value="UniProtKB-SubCell"/>
</dbReference>
<dbReference type="InterPro" id="IPR023214">
    <property type="entry name" value="HAD_sf"/>
</dbReference>
<dbReference type="PROSITE" id="PS00154">
    <property type="entry name" value="ATPASE_E1_E2"/>
    <property type="match status" value="1"/>
</dbReference>
<keyword evidence="5 10" id="KW-0547">Nucleotide-binding</keyword>
<dbReference type="AlphaFoldDB" id="A0A656HK05"/>
<dbReference type="EMBL" id="JH651384">
    <property type="protein sequence ID" value="EIJ36807.1"/>
    <property type="molecule type" value="Genomic_DNA"/>
</dbReference>
<dbReference type="PANTHER" id="PTHR43520">
    <property type="entry name" value="ATP7, ISOFORM B"/>
    <property type="match status" value="1"/>
</dbReference>
<keyword evidence="10" id="KW-1003">Cell membrane</keyword>
<protein>
    <submittedName>
        <fullName evidence="12">Heavy metal translocating P-type ATPase</fullName>
    </submittedName>
</protein>
<keyword evidence="13" id="KW-1185">Reference proteome</keyword>
<dbReference type="GO" id="GO:0043682">
    <property type="term" value="F:P-type divalent copper transporter activity"/>
    <property type="evidence" value="ECO:0007669"/>
    <property type="project" value="TreeGrafter"/>
</dbReference>
<accession>A0A656HK05</accession>
<dbReference type="OrthoDB" id="9814270at2"/>